<dbReference type="InterPro" id="IPR009368">
    <property type="entry name" value="DUF1024"/>
</dbReference>
<dbReference type="KEGG" id="vg:65072618"/>
<sequence length="99" mass="11441">MVIKCLLNFIRIRRMTQMDNREQIEQSVISASAYNGNDTEGLLKEVEDVYKKAQAFDEILEGLPNAMQDALKEDIYLDEAVGIMTSQVVYKYEEEQEND</sequence>
<evidence type="ECO:0000313" key="2">
    <source>
        <dbReference type="Proteomes" id="UP000230606"/>
    </source>
</evidence>
<proteinExistence type="predicted"/>
<keyword evidence="2" id="KW-1185">Reference proteome</keyword>
<evidence type="ECO:0008006" key="3">
    <source>
        <dbReference type="Google" id="ProtNLM"/>
    </source>
</evidence>
<dbReference type="EMBL" id="MF580410">
    <property type="protein sequence ID" value="ATN86959.1"/>
    <property type="molecule type" value="Genomic_DNA"/>
</dbReference>
<dbReference type="Pfam" id="PF06260">
    <property type="entry name" value="DUF1024"/>
    <property type="match status" value="1"/>
</dbReference>
<dbReference type="Proteomes" id="UP000230606">
    <property type="component" value="Segment"/>
</dbReference>
<dbReference type="RefSeq" id="YP_010083586.1">
    <property type="nucleotide sequence ID" value="NC_055045.1"/>
</dbReference>
<protein>
    <recommendedName>
        <fullName evidence="3">DUF1024 family protein</fullName>
    </recommendedName>
</protein>
<organism evidence="1 2">
    <name type="scientific">Staphylococcus phage phiSa2wa_st1</name>
    <dbReference type="NCBI Taxonomy" id="2029064"/>
    <lineage>
        <taxon>Viruses</taxon>
        <taxon>Duplodnaviria</taxon>
        <taxon>Heunggongvirae</taxon>
        <taxon>Uroviricota</taxon>
        <taxon>Caudoviricetes</taxon>
        <taxon>Triavirus</taxon>
        <taxon>Triavirus st1</taxon>
    </lineage>
</organism>
<dbReference type="GeneID" id="65072618"/>
<name>A0A2D1G580_9CAUD</name>
<reference evidence="2" key="1">
    <citation type="submission" date="2017-07" db="EMBL/GenBank/DDBJ databases">
        <title>Characterization of PVL bacteriophage from Western Australian community Staphylococcus aureus.</title>
        <authorList>
            <person name="O'Brien F.G."/>
            <person name="Howden B.P."/>
            <person name="Baines S.L."/>
            <person name="Coombs G.W."/>
        </authorList>
    </citation>
    <scope>NUCLEOTIDE SEQUENCE [LARGE SCALE GENOMIC DNA]</scope>
</reference>
<accession>A0A2D1G580</accession>
<evidence type="ECO:0000313" key="1">
    <source>
        <dbReference type="EMBL" id="ATN86959.1"/>
    </source>
</evidence>